<dbReference type="InterPro" id="IPR005828">
    <property type="entry name" value="MFS_sugar_transport-like"/>
</dbReference>
<dbReference type="InParanoid" id="H3BYS6"/>
<protein>
    <recommendedName>
        <fullName evidence="6">Major facilitator superfamily (MFS) profile domain-containing protein</fullName>
    </recommendedName>
</protein>
<evidence type="ECO:0000256" key="4">
    <source>
        <dbReference type="ARBA" id="ARBA00023136"/>
    </source>
</evidence>
<dbReference type="SUPFAM" id="SSF103473">
    <property type="entry name" value="MFS general substrate transporter"/>
    <property type="match status" value="1"/>
</dbReference>
<keyword evidence="8" id="KW-1185">Reference proteome</keyword>
<dbReference type="InterPro" id="IPR020846">
    <property type="entry name" value="MFS_dom"/>
</dbReference>
<accession>H3BYS6</accession>
<feature type="transmembrane region" description="Helical" evidence="5">
    <location>
        <begin position="340"/>
        <end position="358"/>
    </location>
</feature>
<keyword evidence="4 5" id="KW-0472">Membrane</keyword>
<reference evidence="7" key="3">
    <citation type="submission" date="2025-09" db="UniProtKB">
        <authorList>
            <consortium name="Ensembl"/>
        </authorList>
    </citation>
    <scope>IDENTIFICATION</scope>
</reference>
<dbReference type="InterPro" id="IPR005829">
    <property type="entry name" value="Sugar_transporter_CS"/>
</dbReference>
<evidence type="ECO:0000259" key="6">
    <source>
        <dbReference type="PROSITE" id="PS50850"/>
    </source>
</evidence>
<organism evidence="7 8">
    <name type="scientific">Tetraodon nigroviridis</name>
    <name type="common">Spotted green pufferfish</name>
    <name type="synonym">Chelonodon nigroviridis</name>
    <dbReference type="NCBI Taxonomy" id="99883"/>
    <lineage>
        <taxon>Eukaryota</taxon>
        <taxon>Metazoa</taxon>
        <taxon>Chordata</taxon>
        <taxon>Craniata</taxon>
        <taxon>Vertebrata</taxon>
        <taxon>Euteleostomi</taxon>
        <taxon>Actinopterygii</taxon>
        <taxon>Neopterygii</taxon>
        <taxon>Teleostei</taxon>
        <taxon>Neoteleostei</taxon>
        <taxon>Acanthomorphata</taxon>
        <taxon>Eupercaria</taxon>
        <taxon>Tetraodontiformes</taxon>
        <taxon>Tetradontoidea</taxon>
        <taxon>Tetraodontidae</taxon>
        <taxon>Tetraodon</taxon>
    </lineage>
</organism>
<feature type="transmembrane region" description="Helical" evidence="5">
    <location>
        <begin position="147"/>
        <end position="164"/>
    </location>
</feature>
<feature type="transmembrane region" description="Helical" evidence="5">
    <location>
        <begin position="229"/>
        <end position="253"/>
    </location>
</feature>
<dbReference type="AlphaFoldDB" id="H3BYS6"/>
<dbReference type="Ensembl" id="ENSTNIT00000003266.1">
    <property type="protein sequence ID" value="ENSTNIP00000001142.1"/>
    <property type="gene ID" value="ENSTNIG00000014261.1"/>
</dbReference>
<name>H3BYS6_TETNG</name>
<sequence>MMKDFEEVTAFLGDWGCFQKVVLFLLLSSTIPNGLGFVSVVFISAVPKHQCKIPEVNLTQNWLSVIIPVKVVNGKQELSSCSRYNLDVIRNLSAEGLLPGIDVNVTDLEEESCLDGWIYSKEIYQSTIVSEFDLVCDDEWKQPLSPTVYFLGVLMGSFFAGQLADRYGRKPVFFTTMAVQTVFTVVLIFSPSWIVFAIMFFISGMGQMANYVAAFVLGTEILSGKIRILFSTLGVALGYTIGSLLVPLIAYFLRDWKKVFLATSLPALIYILLWWFIPESPRWLVSQGRLEEAEAIIRKAAKMNKVEAPEDIFAGYNAKSKGEAQPNALDLILNKKMRPITPILCLLWFTVLTAYYGLTLNSGNLTADPYLSTFISVAVELPAYVCVWLVTQKLPRRPSLICMILLGGLSLFFTQLVPETLPELAIALEMLGKYGFTSGATLLFPYTAEIYPTVIRSTAAGTCSIFPRIGTCIAPFLFQTRPNLKYLPHVLLGTLSLVCAFITVFLPETFGKPLPETIEDMSERTSLDETKQRKSLLVYWEQFTRLEVSLN</sequence>
<feature type="transmembrane region" description="Helical" evidence="5">
    <location>
        <begin position="171"/>
        <end position="189"/>
    </location>
</feature>
<dbReference type="STRING" id="99883.ENSTNIP00000001142"/>
<dbReference type="GeneTree" id="ENSGT00940000163251"/>
<feature type="transmembrane region" description="Helical" evidence="5">
    <location>
        <begin position="486"/>
        <end position="506"/>
    </location>
</feature>
<dbReference type="Pfam" id="PF00083">
    <property type="entry name" value="Sugar_tr"/>
    <property type="match status" value="1"/>
</dbReference>
<keyword evidence="3 5" id="KW-1133">Transmembrane helix</keyword>
<dbReference type="PROSITE" id="PS00216">
    <property type="entry name" value="SUGAR_TRANSPORT_1"/>
    <property type="match status" value="1"/>
</dbReference>
<reference evidence="8" key="1">
    <citation type="journal article" date="2004" name="Nature">
        <title>Genome duplication in the teleost fish Tetraodon nigroviridis reveals the early vertebrate proto-karyotype.</title>
        <authorList>
            <person name="Jaillon O."/>
            <person name="Aury J.-M."/>
            <person name="Brunet F."/>
            <person name="Petit J.-L."/>
            <person name="Stange-Thomann N."/>
            <person name="Mauceli E."/>
            <person name="Bouneau L."/>
            <person name="Fischer C."/>
            <person name="Ozouf-Costaz C."/>
            <person name="Bernot A."/>
            <person name="Nicaud S."/>
            <person name="Jaffe D."/>
            <person name="Fisher S."/>
            <person name="Lutfalla G."/>
            <person name="Dossat C."/>
            <person name="Segurens B."/>
            <person name="Dasilva C."/>
            <person name="Salanoubat M."/>
            <person name="Levy M."/>
            <person name="Boudet N."/>
            <person name="Castellano S."/>
            <person name="Anthouard V."/>
            <person name="Jubin C."/>
            <person name="Castelli V."/>
            <person name="Katinka M."/>
            <person name="Vacherie B."/>
            <person name="Biemont C."/>
            <person name="Skalli Z."/>
            <person name="Cattolico L."/>
            <person name="Poulain J."/>
            <person name="De Berardinis V."/>
            <person name="Cruaud C."/>
            <person name="Duprat S."/>
            <person name="Brottier P."/>
            <person name="Coutanceau J.-P."/>
            <person name="Gouzy J."/>
            <person name="Parra G."/>
            <person name="Lardier G."/>
            <person name="Chapple C."/>
            <person name="McKernan K.J."/>
            <person name="McEwan P."/>
            <person name="Bosak S."/>
            <person name="Kellis M."/>
            <person name="Volff J.-N."/>
            <person name="Guigo R."/>
            <person name="Zody M.C."/>
            <person name="Mesirov J."/>
            <person name="Lindblad-Toh K."/>
            <person name="Birren B."/>
            <person name="Nusbaum C."/>
            <person name="Kahn D."/>
            <person name="Robinson-Rechavi M."/>
            <person name="Laudet V."/>
            <person name="Schachter V."/>
            <person name="Quetier F."/>
            <person name="Saurin W."/>
            <person name="Scarpelli C."/>
            <person name="Wincker P."/>
            <person name="Lander E.S."/>
            <person name="Weissenbach J."/>
            <person name="Roest Crollius H."/>
        </authorList>
    </citation>
    <scope>NUCLEOTIDE SEQUENCE [LARGE SCALE GENOMIC DNA]</scope>
</reference>
<evidence type="ECO:0000256" key="1">
    <source>
        <dbReference type="ARBA" id="ARBA00004141"/>
    </source>
</evidence>
<feature type="domain" description="Major facilitator superfamily (MFS) profile" evidence="6">
    <location>
        <begin position="88"/>
        <end position="511"/>
    </location>
</feature>
<dbReference type="Proteomes" id="UP000007303">
    <property type="component" value="Unassembled WGS sequence"/>
</dbReference>
<comment type="subcellular location">
    <subcellularLocation>
        <location evidence="1">Membrane</location>
        <topology evidence="1">Multi-pass membrane protein</topology>
    </subcellularLocation>
</comment>
<feature type="transmembrane region" description="Helical" evidence="5">
    <location>
        <begin position="370"/>
        <end position="391"/>
    </location>
</feature>
<evidence type="ECO:0000313" key="7">
    <source>
        <dbReference type="Ensembl" id="ENSTNIP00000001142.1"/>
    </source>
</evidence>
<feature type="transmembrane region" description="Helical" evidence="5">
    <location>
        <begin position="398"/>
        <end position="417"/>
    </location>
</feature>
<evidence type="ECO:0000313" key="8">
    <source>
        <dbReference type="Proteomes" id="UP000007303"/>
    </source>
</evidence>
<dbReference type="PANTHER" id="PTHR24064">
    <property type="entry name" value="SOLUTE CARRIER FAMILY 22 MEMBER"/>
    <property type="match status" value="1"/>
</dbReference>
<dbReference type="GO" id="GO:0022857">
    <property type="term" value="F:transmembrane transporter activity"/>
    <property type="evidence" value="ECO:0007669"/>
    <property type="project" value="InterPro"/>
</dbReference>
<feature type="transmembrane region" description="Helical" evidence="5">
    <location>
        <begin position="21"/>
        <end position="46"/>
    </location>
</feature>
<feature type="transmembrane region" description="Helical" evidence="5">
    <location>
        <begin position="195"/>
        <end position="217"/>
    </location>
</feature>
<evidence type="ECO:0000256" key="2">
    <source>
        <dbReference type="ARBA" id="ARBA00022692"/>
    </source>
</evidence>
<evidence type="ECO:0000256" key="3">
    <source>
        <dbReference type="ARBA" id="ARBA00022989"/>
    </source>
</evidence>
<dbReference type="InterPro" id="IPR036259">
    <property type="entry name" value="MFS_trans_sf"/>
</dbReference>
<feature type="transmembrane region" description="Helical" evidence="5">
    <location>
        <begin position="259"/>
        <end position="277"/>
    </location>
</feature>
<keyword evidence="2 5" id="KW-0812">Transmembrane</keyword>
<dbReference type="GO" id="GO:0016020">
    <property type="term" value="C:membrane"/>
    <property type="evidence" value="ECO:0007669"/>
    <property type="project" value="UniProtKB-SubCell"/>
</dbReference>
<reference evidence="7" key="2">
    <citation type="submission" date="2025-08" db="UniProtKB">
        <authorList>
            <consortium name="Ensembl"/>
        </authorList>
    </citation>
    <scope>IDENTIFICATION</scope>
</reference>
<dbReference type="OMA" id="WFTIVIG"/>
<dbReference type="Gene3D" id="1.20.1250.20">
    <property type="entry name" value="MFS general substrate transporter like domains"/>
    <property type="match status" value="1"/>
</dbReference>
<dbReference type="PROSITE" id="PS50850">
    <property type="entry name" value="MFS"/>
    <property type="match status" value="1"/>
</dbReference>
<evidence type="ECO:0000256" key="5">
    <source>
        <dbReference type="SAM" id="Phobius"/>
    </source>
</evidence>
<proteinExistence type="predicted"/>